<keyword evidence="2" id="KW-1185">Reference proteome</keyword>
<dbReference type="Proteomes" id="UP000256964">
    <property type="component" value="Unassembled WGS sequence"/>
</dbReference>
<evidence type="ECO:0000313" key="1">
    <source>
        <dbReference type="EMBL" id="RDX50674.1"/>
    </source>
</evidence>
<evidence type="ECO:0000313" key="2">
    <source>
        <dbReference type="Proteomes" id="UP000256964"/>
    </source>
</evidence>
<dbReference type="AlphaFoldDB" id="A0A371DDP7"/>
<accession>A0A371DDP7</accession>
<proteinExistence type="predicted"/>
<protein>
    <submittedName>
        <fullName evidence="1">Uncharacterized protein</fullName>
    </submittedName>
</protein>
<sequence length="133" mass="14972">MVHTRTMSTLSTAPTRRSPDACLFPSPRGIRSSARFGAERRYVTLRSPQIEVPSTWYAVRVSFLILASYRVLIWILCCPGCVSSRLSRSYPPPLCNSPCLLSYDSLPSLPPDSISRVLFSYGLEYMIAVCRYI</sequence>
<name>A0A371DDP7_9APHY</name>
<dbReference type="EMBL" id="KZ857398">
    <property type="protein sequence ID" value="RDX50674.1"/>
    <property type="molecule type" value="Genomic_DNA"/>
</dbReference>
<reference evidence="1 2" key="1">
    <citation type="journal article" date="2018" name="Biotechnol. Biofuels">
        <title>Integrative visual omics of the white-rot fungus Polyporus brumalis exposes the biotechnological potential of its oxidative enzymes for delignifying raw plant biomass.</title>
        <authorList>
            <person name="Miyauchi S."/>
            <person name="Rancon A."/>
            <person name="Drula E."/>
            <person name="Hage H."/>
            <person name="Chaduli D."/>
            <person name="Favel A."/>
            <person name="Grisel S."/>
            <person name="Henrissat B."/>
            <person name="Herpoel-Gimbert I."/>
            <person name="Ruiz-Duenas F.J."/>
            <person name="Chevret D."/>
            <person name="Hainaut M."/>
            <person name="Lin J."/>
            <person name="Wang M."/>
            <person name="Pangilinan J."/>
            <person name="Lipzen A."/>
            <person name="Lesage-Meessen L."/>
            <person name="Navarro D."/>
            <person name="Riley R."/>
            <person name="Grigoriev I.V."/>
            <person name="Zhou S."/>
            <person name="Raouche S."/>
            <person name="Rosso M.N."/>
        </authorList>
    </citation>
    <scope>NUCLEOTIDE SEQUENCE [LARGE SCALE GENOMIC DNA]</scope>
    <source>
        <strain evidence="1 2">BRFM 1820</strain>
    </source>
</reference>
<organism evidence="1 2">
    <name type="scientific">Lentinus brumalis</name>
    <dbReference type="NCBI Taxonomy" id="2498619"/>
    <lineage>
        <taxon>Eukaryota</taxon>
        <taxon>Fungi</taxon>
        <taxon>Dikarya</taxon>
        <taxon>Basidiomycota</taxon>
        <taxon>Agaricomycotina</taxon>
        <taxon>Agaricomycetes</taxon>
        <taxon>Polyporales</taxon>
        <taxon>Polyporaceae</taxon>
        <taxon>Lentinus</taxon>
    </lineage>
</organism>
<gene>
    <name evidence="1" type="ORF">OH76DRAFT_434352</name>
</gene>